<name>A0ABW4CH22_9LACO</name>
<dbReference type="PANTHER" id="PTHR22916">
    <property type="entry name" value="GLYCOSYLTRANSFERASE"/>
    <property type="match status" value="1"/>
</dbReference>
<evidence type="ECO:0000313" key="4">
    <source>
        <dbReference type="EMBL" id="MFD1429263.1"/>
    </source>
</evidence>
<evidence type="ECO:0000259" key="3">
    <source>
        <dbReference type="Pfam" id="PF00535"/>
    </source>
</evidence>
<proteinExistence type="predicted"/>
<evidence type="ECO:0000256" key="2">
    <source>
        <dbReference type="ARBA" id="ARBA00022679"/>
    </source>
</evidence>
<dbReference type="Proteomes" id="UP001597196">
    <property type="component" value="Unassembled WGS sequence"/>
</dbReference>
<protein>
    <submittedName>
        <fullName evidence="4">Glycosyltransferase family 2 protein</fullName>
    </submittedName>
</protein>
<keyword evidence="1" id="KW-0328">Glycosyltransferase</keyword>
<keyword evidence="5" id="KW-1185">Reference proteome</keyword>
<dbReference type="Pfam" id="PF00535">
    <property type="entry name" value="Glycos_transf_2"/>
    <property type="match status" value="1"/>
</dbReference>
<dbReference type="PANTHER" id="PTHR22916:SF51">
    <property type="entry name" value="GLYCOSYLTRANSFERASE EPSH-RELATED"/>
    <property type="match status" value="1"/>
</dbReference>
<dbReference type="InterPro" id="IPR001173">
    <property type="entry name" value="Glyco_trans_2-like"/>
</dbReference>
<dbReference type="EMBL" id="JBHTOC010000004">
    <property type="protein sequence ID" value="MFD1429263.1"/>
    <property type="molecule type" value="Genomic_DNA"/>
</dbReference>
<accession>A0ABW4CH22</accession>
<dbReference type="InterPro" id="IPR029044">
    <property type="entry name" value="Nucleotide-diphossugar_trans"/>
</dbReference>
<dbReference type="SUPFAM" id="SSF53448">
    <property type="entry name" value="Nucleotide-diphospho-sugar transferases"/>
    <property type="match status" value="1"/>
</dbReference>
<keyword evidence="2" id="KW-0808">Transferase</keyword>
<gene>
    <name evidence="4" type="ORF">ACFQ4P_03230</name>
</gene>
<comment type="caution">
    <text evidence="4">The sequence shown here is derived from an EMBL/GenBank/DDBJ whole genome shotgun (WGS) entry which is preliminary data.</text>
</comment>
<dbReference type="CDD" id="cd00761">
    <property type="entry name" value="Glyco_tranf_GTA_type"/>
    <property type="match status" value="1"/>
</dbReference>
<organism evidence="4 5">
    <name type="scientific">Lacticaseibacillus mingshuiensis</name>
    <dbReference type="NCBI Taxonomy" id="2799574"/>
    <lineage>
        <taxon>Bacteria</taxon>
        <taxon>Bacillati</taxon>
        <taxon>Bacillota</taxon>
        <taxon>Bacilli</taxon>
        <taxon>Lactobacillales</taxon>
        <taxon>Lactobacillaceae</taxon>
        <taxon>Lacticaseibacillus</taxon>
    </lineage>
</organism>
<sequence>MTPLVSVIMPIFNLRPYLKRSLDSVLHQTYPALQVLVIDDASTDDTADLIAAYAARDARVEPVYLSLNGGVSAARNAGLTHARGKYVTFFDGDDWALPAHVATLVAAMERGADMAIAPYFLDDTNERSHQPADRLARPLTQSQLLRGLLAPVGTVRGYTWNKMYRRALIAAHDLSFNEHVAIMEDALFNVQYVLEGRRFTYTGTPHYHYVMRADSVTQSLGTLGLLPQEIHALWLIQKLIRVRHTEGERAAEDVIKQMGSDL</sequence>
<dbReference type="RefSeq" id="WP_203626200.1">
    <property type="nucleotide sequence ID" value="NZ_BOLQ01000003.1"/>
</dbReference>
<evidence type="ECO:0000256" key="1">
    <source>
        <dbReference type="ARBA" id="ARBA00022676"/>
    </source>
</evidence>
<reference evidence="5" key="1">
    <citation type="journal article" date="2019" name="Int. J. Syst. Evol. Microbiol.">
        <title>The Global Catalogue of Microorganisms (GCM) 10K type strain sequencing project: providing services to taxonomists for standard genome sequencing and annotation.</title>
        <authorList>
            <consortium name="The Broad Institute Genomics Platform"/>
            <consortium name="The Broad Institute Genome Sequencing Center for Infectious Disease"/>
            <person name="Wu L."/>
            <person name="Ma J."/>
        </authorList>
    </citation>
    <scope>NUCLEOTIDE SEQUENCE [LARGE SCALE GENOMIC DNA]</scope>
    <source>
        <strain evidence="5">CCM 8980</strain>
    </source>
</reference>
<feature type="domain" description="Glycosyltransferase 2-like" evidence="3">
    <location>
        <begin position="6"/>
        <end position="168"/>
    </location>
</feature>
<evidence type="ECO:0000313" key="5">
    <source>
        <dbReference type="Proteomes" id="UP001597196"/>
    </source>
</evidence>
<dbReference type="Gene3D" id="3.90.550.10">
    <property type="entry name" value="Spore Coat Polysaccharide Biosynthesis Protein SpsA, Chain A"/>
    <property type="match status" value="1"/>
</dbReference>